<dbReference type="Proteomes" id="UP000283383">
    <property type="component" value="Unassembled WGS sequence"/>
</dbReference>
<protein>
    <submittedName>
        <fullName evidence="1">Uncharacterized protein</fullName>
    </submittedName>
</protein>
<dbReference type="EMBL" id="MCBQ01018085">
    <property type="protein sequence ID" value="RKF58636.1"/>
    <property type="molecule type" value="Genomic_DNA"/>
</dbReference>
<keyword evidence="2" id="KW-1185">Reference proteome</keyword>
<dbReference type="AlphaFoldDB" id="A0A420HMK2"/>
<accession>A0A420HMK2</accession>
<reference evidence="1 2" key="1">
    <citation type="journal article" date="2018" name="BMC Genomics">
        <title>Comparative genome analyses reveal sequence features reflecting distinct modes of host-adaptation between dicot and monocot powdery mildew.</title>
        <authorList>
            <person name="Wu Y."/>
            <person name="Ma X."/>
            <person name="Pan Z."/>
            <person name="Kale S.D."/>
            <person name="Song Y."/>
            <person name="King H."/>
            <person name="Zhang Q."/>
            <person name="Presley C."/>
            <person name="Deng X."/>
            <person name="Wei C.I."/>
            <person name="Xiao S."/>
        </authorList>
    </citation>
    <scope>NUCLEOTIDE SEQUENCE [LARGE SCALE GENOMIC DNA]</scope>
    <source>
        <strain evidence="1">UMSG3</strain>
    </source>
</reference>
<comment type="caution">
    <text evidence="1">The sequence shown here is derived from an EMBL/GenBank/DDBJ whole genome shotgun (WGS) entry which is preliminary data.</text>
</comment>
<sequence length="34" mass="3666">MNSSIVTTHLAIEDPHSEILGGTEAKIIQSTKIM</sequence>
<name>A0A420HMK2_9PEZI</name>
<organism evidence="1 2">
    <name type="scientific">Golovinomyces cichoracearum</name>
    <dbReference type="NCBI Taxonomy" id="62708"/>
    <lineage>
        <taxon>Eukaryota</taxon>
        <taxon>Fungi</taxon>
        <taxon>Dikarya</taxon>
        <taxon>Ascomycota</taxon>
        <taxon>Pezizomycotina</taxon>
        <taxon>Leotiomycetes</taxon>
        <taxon>Erysiphales</taxon>
        <taxon>Erysiphaceae</taxon>
        <taxon>Golovinomyces</taxon>
    </lineage>
</organism>
<gene>
    <name evidence="1" type="ORF">GcM3_180049</name>
</gene>
<evidence type="ECO:0000313" key="2">
    <source>
        <dbReference type="Proteomes" id="UP000283383"/>
    </source>
</evidence>
<proteinExistence type="predicted"/>
<evidence type="ECO:0000313" key="1">
    <source>
        <dbReference type="EMBL" id="RKF58636.1"/>
    </source>
</evidence>